<reference evidence="10" key="1">
    <citation type="submission" date="2014-09" db="EMBL/GenBank/DDBJ databases">
        <title>Draft genome sequence of an oleaginous Mucoromycotina fungus Mucor ambiguus NBRC6742.</title>
        <authorList>
            <person name="Takeda I."/>
            <person name="Yamane N."/>
            <person name="Morita T."/>
            <person name="Tamano K."/>
            <person name="Machida M."/>
            <person name="Baker S."/>
            <person name="Koike H."/>
        </authorList>
    </citation>
    <scope>NUCLEOTIDE SEQUENCE</scope>
    <source>
        <strain evidence="10">NBRC 6742</strain>
    </source>
</reference>
<dbReference type="EMBL" id="DF836393">
    <property type="protein sequence ID" value="GAN05868.1"/>
    <property type="molecule type" value="Genomic_DNA"/>
</dbReference>
<evidence type="ECO:0000256" key="6">
    <source>
        <dbReference type="ARBA" id="ARBA00022777"/>
    </source>
</evidence>
<evidence type="ECO:0000256" key="2">
    <source>
        <dbReference type="ARBA" id="ARBA00008142"/>
    </source>
</evidence>
<evidence type="ECO:0000256" key="3">
    <source>
        <dbReference type="ARBA" id="ARBA00012966"/>
    </source>
</evidence>
<comment type="caution">
    <text evidence="7">Lacks conserved residue(s) required for the propagation of feature annotation.</text>
</comment>
<dbReference type="SMART" id="SM00562">
    <property type="entry name" value="NDK"/>
    <property type="match status" value="1"/>
</dbReference>
<dbReference type="InterPro" id="IPR036850">
    <property type="entry name" value="NDK-like_dom_sf"/>
</dbReference>
<dbReference type="GO" id="GO:0004550">
    <property type="term" value="F:nucleoside diphosphate kinase activity"/>
    <property type="evidence" value="ECO:0007669"/>
    <property type="project" value="UniProtKB-EC"/>
</dbReference>
<feature type="non-terminal residue" evidence="10">
    <location>
        <position position="103"/>
    </location>
</feature>
<dbReference type="STRING" id="91626.A0A0C9MUV2"/>
<dbReference type="Proteomes" id="UP000053815">
    <property type="component" value="Unassembled WGS sequence"/>
</dbReference>
<accession>A0A0C9MUV2</accession>
<sequence>MHLSRAQLEEHCTDLSDTPFFKGIIDFMPSGPLVGMVWAGEDAIKTDRRMQIVFPSAPSSVPGVIRGDFGIDVAFVKAQTLLHLQNVKSNYDFQKELQITKIS</sequence>
<dbReference type="GO" id="GO:0006183">
    <property type="term" value="P:GTP biosynthetic process"/>
    <property type="evidence" value="ECO:0007669"/>
    <property type="project" value="InterPro"/>
</dbReference>
<dbReference type="Pfam" id="PF00334">
    <property type="entry name" value="NDK"/>
    <property type="match status" value="1"/>
</dbReference>
<organism evidence="10">
    <name type="scientific">Mucor ambiguus</name>
    <dbReference type="NCBI Taxonomy" id="91626"/>
    <lineage>
        <taxon>Eukaryota</taxon>
        <taxon>Fungi</taxon>
        <taxon>Fungi incertae sedis</taxon>
        <taxon>Mucoromycota</taxon>
        <taxon>Mucoromycotina</taxon>
        <taxon>Mucoromycetes</taxon>
        <taxon>Mucorales</taxon>
        <taxon>Mucorineae</taxon>
        <taxon>Mucoraceae</taxon>
        <taxon>Mucor</taxon>
    </lineage>
</organism>
<dbReference type="SUPFAM" id="SSF54919">
    <property type="entry name" value="Nucleoside diphosphate kinase, NDK"/>
    <property type="match status" value="1"/>
</dbReference>
<keyword evidence="5" id="KW-0808">Transferase</keyword>
<dbReference type="PANTHER" id="PTHR11349">
    <property type="entry name" value="NUCLEOSIDE DIPHOSPHATE KINASE"/>
    <property type="match status" value="1"/>
</dbReference>
<protein>
    <recommendedName>
        <fullName evidence="4">Nucleoside diphosphate kinase</fullName>
        <ecNumber evidence="3">2.7.4.6</ecNumber>
    </recommendedName>
</protein>
<dbReference type="OrthoDB" id="2162449at2759"/>
<comment type="similarity">
    <text evidence="2 7 8">Belongs to the NDK family.</text>
</comment>
<evidence type="ECO:0000313" key="10">
    <source>
        <dbReference type="EMBL" id="GAN05868.1"/>
    </source>
</evidence>
<evidence type="ECO:0000256" key="5">
    <source>
        <dbReference type="ARBA" id="ARBA00022679"/>
    </source>
</evidence>
<evidence type="ECO:0000313" key="11">
    <source>
        <dbReference type="Proteomes" id="UP000053815"/>
    </source>
</evidence>
<evidence type="ECO:0000256" key="7">
    <source>
        <dbReference type="PROSITE-ProRule" id="PRU00706"/>
    </source>
</evidence>
<proteinExistence type="inferred from homology"/>
<dbReference type="GO" id="GO:0006241">
    <property type="term" value="P:CTP biosynthetic process"/>
    <property type="evidence" value="ECO:0007669"/>
    <property type="project" value="InterPro"/>
</dbReference>
<keyword evidence="6" id="KW-0418">Kinase</keyword>
<dbReference type="AlphaFoldDB" id="A0A0C9MUV2"/>
<feature type="domain" description="Nucleoside diphosphate kinase-like" evidence="9">
    <location>
        <begin position="1"/>
        <end position="83"/>
    </location>
</feature>
<gene>
    <name evidence="10" type="ORF">MAM1_0104d05344</name>
</gene>
<evidence type="ECO:0000256" key="8">
    <source>
        <dbReference type="RuleBase" id="RU004011"/>
    </source>
</evidence>
<dbReference type="InterPro" id="IPR001564">
    <property type="entry name" value="Nucleoside_diP_kinase"/>
</dbReference>
<dbReference type="PRINTS" id="PR01243">
    <property type="entry name" value="NUCDPKINASE"/>
</dbReference>
<keyword evidence="11" id="KW-1185">Reference proteome</keyword>
<name>A0A0C9MUV2_9FUNG</name>
<dbReference type="EC" id="2.7.4.6" evidence="3"/>
<evidence type="ECO:0000259" key="9">
    <source>
        <dbReference type="SMART" id="SM00562"/>
    </source>
</evidence>
<evidence type="ECO:0000256" key="1">
    <source>
        <dbReference type="ARBA" id="ARBA00001946"/>
    </source>
</evidence>
<dbReference type="Gene3D" id="3.30.70.141">
    <property type="entry name" value="Nucleoside diphosphate kinase-like domain"/>
    <property type="match status" value="1"/>
</dbReference>
<evidence type="ECO:0000256" key="4">
    <source>
        <dbReference type="ARBA" id="ARBA00017632"/>
    </source>
</evidence>
<dbReference type="GO" id="GO:0006228">
    <property type="term" value="P:UTP biosynthetic process"/>
    <property type="evidence" value="ECO:0007669"/>
    <property type="project" value="InterPro"/>
</dbReference>
<comment type="cofactor">
    <cofactor evidence="1">
        <name>Mg(2+)</name>
        <dbReference type="ChEBI" id="CHEBI:18420"/>
    </cofactor>
</comment>
<dbReference type="InterPro" id="IPR034907">
    <property type="entry name" value="NDK-like_dom"/>
</dbReference>
<dbReference type="PROSITE" id="PS51374">
    <property type="entry name" value="NDPK_LIKE"/>
    <property type="match status" value="1"/>
</dbReference>